<dbReference type="InterPro" id="IPR023393">
    <property type="entry name" value="START-like_dom_sf"/>
</dbReference>
<organism evidence="2 3">
    <name type="scientific">Alcanivorax nanhaiticus</name>
    <dbReference type="NCBI Taxonomy" id="1177154"/>
    <lineage>
        <taxon>Bacteria</taxon>
        <taxon>Pseudomonadati</taxon>
        <taxon>Pseudomonadota</taxon>
        <taxon>Gammaproteobacteria</taxon>
        <taxon>Oceanospirillales</taxon>
        <taxon>Alcanivoracaceae</taxon>
        <taxon>Alcanivorax</taxon>
    </lineage>
</organism>
<dbReference type="Gene3D" id="3.30.530.20">
    <property type="match status" value="1"/>
</dbReference>
<dbReference type="PATRIC" id="fig|1177154.3.peg.2710"/>
<protein>
    <recommendedName>
        <fullName evidence="1">START domain-containing protein</fullName>
    </recommendedName>
</protein>
<dbReference type="STRING" id="1177154.Y5S_02677"/>
<accession>A0A095SHY2</accession>
<sequence>MRWITSSVLMLLWLPSLVAAESVVRTSLPGPDRFELQTALPIPRSQLLPILEAPCHVRQWMPGIETLSILDRPTATQTLVYMARKAPWPLSGRDAVTLFERHPGEPLVLTMSGQPEAWPEQPGHVRVPYTEGSWTLHDDGSTTQVVYQQQVDPGGGIPQWLADRLAPGQMEAALTALESYVRDPHRKDCTAADAPVGTGGAGEH</sequence>
<feature type="domain" description="START" evidence="1">
    <location>
        <begin position="58"/>
        <end position="166"/>
    </location>
</feature>
<dbReference type="InterPro" id="IPR002913">
    <property type="entry name" value="START_lipid-bd_dom"/>
</dbReference>
<evidence type="ECO:0000313" key="3">
    <source>
        <dbReference type="Proteomes" id="UP000029444"/>
    </source>
</evidence>
<dbReference type="InterPro" id="IPR051213">
    <property type="entry name" value="START_lipid_transfer"/>
</dbReference>
<dbReference type="SUPFAM" id="SSF55961">
    <property type="entry name" value="Bet v1-like"/>
    <property type="match status" value="1"/>
</dbReference>
<dbReference type="OrthoDB" id="5734556at2"/>
<evidence type="ECO:0000313" key="2">
    <source>
        <dbReference type="EMBL" id="KGD64137.1"/>
    </source>
</evidence>
<dbReference type="AlphaFoldDB" id="A0A095SHY2"/>
<dbReference type="PANTHER" id="PTHR19308">
    <property type="entry name" value="PHOSPHATIDYLCHOLINE TRANSFER PROTEIN"/>
    <property type="match status" value="1"/>
</dbReference>
<name>A0A095SHY2_9GAMM</name>
<dbReference type="GO" id="GO:0005737">
    <property type="term" value="C:cytoplasm"/>
    <property type="evidence" value="ECO:0007669"/>
    <property type="project" value="UniProtKB-ARBA"/>
</dbReference>
<evidence type="ECO:0000259" key="1">
    <source>
        <dbReference type="Pfam" id="PF01852"/>
    </source>
</evidence>
<proteinExistence type="predicted"/>
<dbReference type="Pfam" id="PF01852">
    <property type="entry name" value="START"/>
    <property type="match status" value="1"/>
</dbReference>
<dbReference type="Proteomes" id="UP000029444">
    <property type="component" value="Unassembled WGS sequence"/>
</dbReference>
<keyword evidence="3" id="KW-1185">Reference proteome</keyword>
<reference evidence="2 3" key="1">
    <citation type="submission" date="2012-09" db="EMBL/GenBank/DDBJ databases">
        <title>Genome Sequence of alkane-degrading Bacterium Alcanivorax sp. 19-m-6.</title>
        <authorList>
            <person name="Lai Q."/>
            <person name="Shao Z."/>
        </authorList>
    </citation>
    <scope>NUCLEOTIDE SEQUENCE [LARGE SCALE GENOMIC DNA]</scope>
    <source>
        <strain evidence="2 3">19-m-6</strain>
    </source>
</reference>
<dbReference type="PANTHER" id="PTHR19308:SF14">
    <property type="entry name" value="START DOMAIN-CONTAINING PROTEIN"/>
    <property type="match status" value="1"/>
</dbReference>
<comment type="caution">
    <text evidence="2">The sequence shown here is derived from an EMBL/GenBank/DDBJ whole genome shotgun (WGS) entry which is preliminary data.</text>
</comment>
<dbReference type="EMBL" id="ARXV01000011">
    <property type="protein sequence ID" value="KGD64137.1"/>
    <property type="molecule type" value="Genomic_DNA"/>
</dbReference>
<gene>
    <name evidence="2" type="ORF">Y5S_02677</name>
</gene>
<dbReference type="GO" id="GO:0008289">
    <property type="term" value="F:lipid binding"/>
    <property type="evidence" value="ECO:0007669"/>
    <property type="project" value="InterPro"/>
</dbReference>
<dbReference type="RefSeq" id="WP_035233671.1">
    <property type="nucleotide sequence ID" value="NZ_ARXV01000011.1"/>
</dbReference>